<dbReference type="Pfam" id="PF01975">
    <property type="entry name" value="SurE"/>
    <property type="match status" value="1"/>
</dbReference>
<sequence length="262" mass="28015">MSDWNLPKDLSGARILVSNDDGIEAPGIKVLSRVAAALTDDVWVVAPETEQSGAGHSLTLRRPLRIRRVEDRRYAVDGTPTDCVLLAINEILKDGRPTLVLSGVNRGGNLGEDVTYSGTVAAAMEGTVLGVPSIALSQEYPNGGPVPWETAETLAPDLIRRICAIGWPRNSLININFPGVSPDRVTGIRAAEQGRRKIGDQIVAGHDPRGNPYYWIGSMRTEDPTVAGTDLNAVHSNAVAVTPIGMNMTDHPTLTKLAGTFH</sequence>
<comment type="subcellular location">
    <subcellularLocation>
        <location evidence="3 9">Cytoplasm</location>
    </subcellularLocation>
</comment>
<comment type="similarity">
    <text evidence="4 9">Belongs to the SurE nucleotidase family.</text>
</comment>
<feature type="binding site" evidence="9">
    <location>
        <position position="21"/>
    </location>
    <ligand>
        <name>a divalent metal cation</name>
        <dbReference type="ChEBI" id="CHEBI:60240"/>
    </ligand>
</feature>
<gene>
    <name evidence="9 11" type="primary">surE</name>
    <name evidence="11" type="ORF">GCM10017083_19030</name>
</gene>
<evidence type="ECO:0000256" key="7">
    <source>
        <dbReference type="ARBA" id="ARBA00022741"/>
    </source>
</evidence>
<dbReference type="PANTHER" id="PTHR30457">
    <property type="entry name" value="5'-NUCLEOTIDASE SURE"/>
    <property type="match status" value="1"/>
</dbReference>
<comment type="cofactor">
    <cofactor evidence="2">
        <name>Mg(2+)</name>
        <dbReference type="ChEBI" id="CHEBI:18420"/>
    </cofactor>
</comment>
<evidence type="ECO:0000256" key="1">
    <source>
        <dbReference type="ARBA" id="ARBA00000815"/>
    </source>
</evidence>
<feature type="binding site" evidence="9">
    <location>
        <position position="105"/>
    </location>
    <ligand>
        <name>a divalent metal cation</name>
        <dbReference type="ChEBI" id="CHEBI:60240"/>
    </ligand>
</feature>
<protein>
    <recommendedName>
        <fullName evidence="9">5'-nucleotidase SurE</fullName>
        <ecNumber evidence="9">3.1.3.5</ecNumber>
    </recommendedName>
    <alternativeName>
        <fullName evidence="9">Nucleoside 5'-monophosphate phosphohydrolase</fullName>
    </alternativeName>
</protein>
<feature type="binding site" evidence="9">
    <location>
        <position position="20"/>
    </location>
    <ligand>
        <name>a divalent metal cation</name>
        <dbReference type="ChEBI" id="CHEBI:60240"/>
    </ligand>
</feature>
<dbReference type="InterPro" id="IPR002828">
    <property type="entry name" value="SurE-like_Pase/nucleotidase"/>
</dbReference>
<dbReference type="NCBIfam" id="TIGR00087">
    <property type="entry name" value="surE"/>
    <property type="match status" value="1"/>
</dbReference>
<evidence type="ECO:0000256" key="9">
    <source>
        <dbReference type="HAMAP-Rule" id="MF_00060"/>
    </source>
</evidence>
<dbReference type="InterPro" id="IPR036523">
    <property type="entry name" value="SurE-like_sf"/>
</dbReference>
<dbReference type="FunFam" id="3.40.1210.10:FF:000001">
    <property type="entry name" value="5'/3'-nucleotidase SurE"/>
    <property type="match status" value="1"/>
</dbReference>
<evidence type="ECO:0000313" key="12">
    <source>
        <dbReference type="Proteomes" id="UP000630353"/>
    </source>
</evidence>
<evidence type="ECO:0000259" key="10">
    <source>
        <dbReference type="Pfam" id="PF01975"/>
    </source>
</evidence>
<reference evidence="11" key="2">
    <citation type="submission" date="2020-09" db="EMBL/GenBank/DDBJ databases">
        <authorList>
            <person name="Sun Q."/>
            <person name="Kim S."/>
        </authorList>
    </citation>
    <scope>NUCLEOTIDE SEQUENCE</scope>
    <source>
        <strain evidence="11">KCTC 42651</strain>
    </source>
</reference>
<dbReference type="GO" id="GO:0005737">
    <property type="term" value="C:cytoplasm"/>
    <property type="evidence" value="ECO:0007669"/>
    <property type="project" value="UniProtKB-SubCell"/>
</dbReference>
<keyword evidence="12" id="KW-1185">Reference proteome</keyword>
<dbReference type="Gene3D" id="3.40.1210.10">
    <property type="entry name" value="Survival protein SurE-like phosphatase/nucleotidase"/>
    <property type="match status" value="1"/>
</dbReference>
<comment type="caution">
    <text evidence="11">The sequence shown here is derived from an EMBL/GenBank/DDBJ whole genome shotgun (WGS) entry which is preliminary data.</text>
</comment>
<dbReference type="EMBL" id="BMZS01000004">
    <property type="protein sequence ID" value="GHD48214.1"/>
    <property type="molecule type" value="Genomic_DNA"/>
</dbReference>
<accession>A0A918XRV8</accession>
<feature type="domain" description="Survival protein SurE-like phosphatase/nucleotidase" evidence="10">
    <location>
        <begin position="15"/>
        <end position="198"/>
    </location>
</feature>
<comment type="cofactor">
    <cofactor evidence="9">
        <name>a divalent metal cation</name>
        <dbReference type="ChEBI" id="CHEBI:60240"/>
    </cofactor>
    <text evidence="9">Binds 1 divalent metal cation per subunit.</text>
</comment>
<reference evidence="11" key="1">
    <citation type="journal article" date="2014" name="Int. J. Syst. Evol. Microbiol.">
        <title>Complete genome sequence of Corynebacterium casei LMG S-19264T (=DSM 44701T), isolated from a smear-ripened cheese.</title>
        <authorList>
            <consortium name="US DOE Joint Genome Institute (JGI-PGF)"/>
            <person name="Walter F."/>
            <person name="Albersmeier A."/>
            <person name="Kalinowski J."/>
            <person name="Ruckert C."/>
        </authorList>
    </citation>
    <scope>NUCLEOTIDE SEQUENCE</scope>
    <source>
        <strain evidence="11">KCTC 42651</strain>
    </source>
</reference>
<dbReference type="GO" id="GO:0046872">
    <property type="term" value="F:metal ion binding"/>
    <property type="evidence" value="ECO:0007669"/>
    <property type="project" value="UniProtKB-UniRule"/>
</dbReference>
<dbReference type="EC" id="3.1.3.5" evidence="9"/>
<dbReference type="GO" id="GO:0004309">
    <property type="term" value="F:exopolyphosphatase activity"/>
    <property type="evidence" value="ECO:0007669"/>
    <property type="project" value="TreeGrafter"/>
</dbReference>
<evidence type="ECO:0000256" key="8">
    <source>
        <dbReference type="ARBA" id="ARBA00022801"/>
    </source>
</evidence>
<proteinExistence type="inferred from homology"/>
<dbReference type="GO" id="GO:0008253">
    <property type="term" value="F:5'-nucleotidase activity"/>
    <property type="evidence" value="ECO:0007669"/>
    <property type="project" value="UniProtKB-UniRule"/>
</dbReference>
<evidence type="ECO:0000256" key="2">
    <source>
        <dbReference type="ARBA" id="ARBA00001946"/>
    </source>
</evidence>
<dbReference type="NCBIfam" id="NF001490">
    <property type="entry name" value="PRK00346.1-4"/>
    <property type="match status" value="1"/>
</dbReference>
<comment type="function">
    <text evidence="9">Nucleotidase that shows phosphatase activity on nucleoside 5'-monophosphates.</text>
</comment>
<evidence type="ECO:0000256" key="4">
    <source>
        <dbReference type="ARBA" id="ARBA00011062"/>
    </source>
</evidence>
<evidence type="ECO:0000256" key="6">
    <source>
        <dbReference type="ARBA" id="ARBA00022723"/>
    </source>
</evidence>
<name>A0A918XRV8_9PROT</name>
<dbReference type="Proteomes" id="UP000630353">
    <property type="component" value="Unassembled WGS sequence"/>
</dbReference>
<keyword evidence="8 9" id="KW-0378">Hydrolase</keyword>
<dbReference type="PANTHER" id="PTHR30457:SF12">
    <property type="entry name" value="5'_3'-NUCLEOTIDASE SURE"/>
    <property type="match status" value="1"/>
</dbReference>
<keyword evidence="6 9" id="KW-0479">Metal-binding</keyword>
<keyword evidence="5 9" id="KW-0963">Cytoplasm</keyword>
<comment type="catalytic activity">
    <reaction evidence="1 9">
        <text>a ribonucleoside 5'-phosphate + H2O = a ribonucleoside + phosphate</text>
        <dbReference type="Rhea" id="RHEA:12484"/>
        <dbReference type="ChEBI" id="CHEBI:15377"/>
        <dbReference type="ChEBI" id="CHEBI:18254"/>
        <dbReference type="ChEBI" id="CHEBI:43474"/>
        <dbReference type="ChEBI" id="CHEBI:58043"/>
        <dbReference type="EC" id="3.1.3.5"/>
    </reaction>
</comment>
<feature type="binding site" evidence="9">
    <location>
        <position position="52"/>
    </location>
    <ligand>
        <name>a divalent metal cation</name>
        <dbReference type="ChEBI" id="CHEBI:60240"/>
    </ligand>
</feature>
<dbReference type="RefSeq" id="WP_189988758.1">
    <property type="nucleotide sequence ID" value="NZ_BMZS01000004.1"/>
</dbReference>
<dbReference type="GO" id="GO:0000166">
    <property type="term" value="F:nucleotide binding"/>
    <property type="evidence" value="ECO:0007669"/>
    <property type="project" value="UniProtKB-KW"/>
</dbReference>
<evidence type="ECO:0000256" key="3">
    <source>
        <dbReference type="ARBA" id="ARBA00004496"/>
    </source>
</evidence>
<dbReference type="HAMAP" id="MF_00060">
    <property type="entry name" value="SurE"/>
    <property type="match status" value="1"/>
</dbReference>
<dbReference type="SUPFAM" id="SSF64167">
    <property type="entry name" value="SurE-like"/>
    <property type="match status" value="1"/>
</dbReference>
<dbReference type="AlphaFoldDB" id="A0A918XRV8"/>
<dbReference type="InterPro" id="IPR030048">
    <property type="entry name" value="SurE"/>
</dbReference>
<organism evidence="11 12">
    <name type="scientific">Thalassobaculum fulvum</name>
    <dbReference type="NCBI Taxonomy" id="1633335"/>
    <lineage>
        <taxon>Bacteria</taxon>
        <taxon>Pseudomonadati</taxon>
        <taxon>Pseudomonadota</taxon>
        <taxon>Alphaproteobacteria</taxon>
        <taxon>Rhodospirillales</taxon>
        <taxon>Thalassobaculaceae</taxon>
        <taxon>Thalassobaculum</taxon>
    </lineage>
</organism>
<keyword evidence="7 9" id="KW-0547">Nucleotide-binding</keyword>
<evidence type="ECO:0000256" key="5">
    <source>
        <dbReference type="ARBA" id="ARBA00022490"/>
    </source>
</evidence>
<evidence type="ECO:0000313" key="11">
    <source>
        <dbReference type="EMBL" id="GHD48214.1"/>
    </source>
</evidence>
<dbReference type="GO" id="GO:0008254">
    <property type="term" value="F:3'-nucleotidase activity"/>
    <property type="evidence" value="ECO:0007669"/>
    <property type="project" value="TreeGrafter"/>
</dbReference>